<dbReference type="Gene3D" id="3.40.50.300">
    <property type="entry name" value="P-loop containing nucleotide triphosphate hydrolases"/>
    <property type="match status" value="1"/>
</dbReference>
<evidence type="ECO:0000313" key="2">
    <source>
        <dbReference type="Proteomes" id="UP001153404"/>
    </source>
</evidence>
<protein>
    <submittedName>
        <fullName evidence="1">AAA family ATPase</fullName>
    </submittedName>
</protein>
<organism evidence="1 2">
    <name type="scientific">Cohnella rhizosphaerae</name>
    <dbReference type="NCBI Taxonomy" id="1457232"/>
    <lineage>
        <taxon>Bacteria</taxon>
        <taxon>Bacillati</taxon>
        <taxon>Bacillota</taxon>
        <taxon>Bacilli</taxon>
        <taxon>Bacillales</taxon>
        <taxon>Paenibacillaceae</taxon>
        <taxon>Cohnella</taxon>
    </lineage>
</organism>
<accession>A0A9X4KXW1</accession>
<dbReference type="InterPro" id="IPR027417">
    <property type="entry name" value="P-loop_NTPase"/>
</dbReference>
<dbReference type="RefSeq" id="WP_277536500.1">
    <property type="nucleotide sequence ID" value="NZ_JAPDIA010000008.1"/>
</dbReference>
<proteinExistence type="predicted"/>
<evidence type="ECO:0000313" key="1">
    <source>
        <dbReference type="EMBL" id="MDG0812882.1"/>
    </source>
</evidence>
<reference evidence="1" key="1">
    <citation type="submission" date="2022-10" db="EMBL/GenBank/DDBJ databases">
        <title>Comparative genomic analysis of Cohnella hashimotonis sp. nov., isolated from the International Space Station.</title>
        <authorList>
            <person name="Simpson A."/>
            <person name="Venkateswaran K."/>
        </authorList>
    </citation>
    <scope>NUCLEOTIDE SEQUENCE</scope>
    <source>
        <strain evidence="1">DSM 28161</strain>
    </source>
</reference>
<comment type="caution">
    <text evidence="1">The sequence shown here is derived from an EMBL/GenBank/DDBJ whole genome shotgun (WGS) entry which is preliminary data.</text>
</comment>
<gene>
    <name evidence="1" type="ORF">OMP40_28850</name>
</gene>
<keyword evidence="2" id="KW-1185">Reference proteome</keyword>
<dbReference type="EMBL" id="JAPDIA010000008">
    <property type="protein sequence ID" value="MDG0812882.1"/>
    <property type="molecule type" value="Genomic_DNA"/>
</dbReference>
<dbReference type="Proteomes" id="UP001153404">
    <property type="component" value="Unassembled WGS sequence"/>
</dbReference>
<dbReference type="AlphaFoldDB" id="A0A9X4KXW1"/>
<dbReference type="Pfam" id="PF13671">
    <property type="entry name" value="AAA_33"/>
    <property type="match status" value="1"/>
</dbReference>
<dbReference type="SUPFAM" id="SSF52540">
    <property type="entry name" value="P-loop containing nucleoside triphosphate hydrolases"/>
    <property type="match status" value="1"/>
</dbReference>
<sequence>MIIWINGAFGAGKTTAAYELRRRLAGSLVFDPEEAGFYIRARLPKPLRGSDFQDYPMWRSINRDMLAYLAAKHDGPIIVPMTVVNEDYMNEMVGALRGSGIRVDHYALTASRETLMRRLRSRWEGERSWAAMQIDRCLDGLSKPAFEVHIQTDGMNADQVVDRIAELSGLALAPDRRSPIKRAWDRLRTKAGHIRLGR</sequence>
<name>A0A9X4KXW1_9BACL</name>